<dbReference type="PANTHER" id="PTHR31650">
    <property type="entry name" value="O-ACYLTRANSFERASE (WSD1-LIKE) FAMILY PROTEIN"/>
    <property type="match status" value="1"/>
</dbReference>
<evidence type="ECO:0000256" key="2">
    <source>
        <dbReference type="ARBA" id="ARBA00005189"/>
    </source>
</evidence>
<dbReference type="EMBL" id="JABANM010027546">
    <property type="protein sequence ID" value="KAF4711123.1"/>
    <property type="molecule type" value="Genomic_DNA"/>
</dbReference>
<evidence type="ECO:0000256" key="6">
    <source>
        <dbReference type="ARBA" id="ARBA00047604"/>
    </source>
</evidence>
<evidence type="ECO:0000256" key="4">
    <source>
        <dbReference type="ARBA" id="ARBA00023315"/>
    </source>
</evidence>
<dbReference type="Proteomes" id="UP000574390">
    <property type="component" value="Unassembled WGS sequence"/>
</dbReference>
<keyword evidence="4" id="KW-0012">Acyltransferase</keyword>
<name>A0A7J6QS61_PEROL</name>
<dbReference type="InterPro" id="IPR004255">
    <property type="entry name" value="O-acyltransferase_WSD1_N"/>
</dbReference>
<evidence type="ECO:0000256" key="7">
    <source>
        <dbReference type="ARBA" id="ARBA00048109"/>
    </source>
</evidence>
<evidence type="ECO:0000259" key="9">
    <source>
        <dbReference type="Pfam" id="PF06974"/>
    </source>
</evidence>
<evidence type="ECO:0000313" key="11">
    <source>
        <dbReference type="Proteomes" id="UP000574390"/>
    </source>
</evidence>
<dbReference type="GO" id="GO:0004144">
    <property type="term" value="F:diacylglycerol O-acyltransferase activity"/>
    <property type="evidence" value="ECO:0007669"/>
    <property type="project" value="UniProtKB-EC"/>
</dbReference>
<comment type="pathway">
    <text evidence="2">Lipid metabolism.</text>
</comment>
<comment type="caution">
    <text evidence="10">The sequence shown here is derived from an EMBL/GenBank/DDBJ whole genome shotgun (WGS) entry which is preliminary data.</text>
</comment>
<gene>
    <name evidence="10" type="ORF">FOZ62_024532</name>
</gene>
<dbReference type="GO" id="GO:0005886">
    <property type="term" value="C:plasma membrane"/>
    <property type="evidence" value="ECO:0007669"/>
    <property type="project" value="TreeGrafter"/>
</dbReference>
<feature type="domain" description="O-acyltransferase WSD1 C-terminal" evidence="9">
    <location>
        <begin position="258"/>
        <end position="392"/>
    </location>
</feature>
<protein>
    <recommendedName>
        <fullName evidence="12">Diacylglycerol O-acyltransferase</fullName>
    </recommendedName>
</protein>
<feature type="domain" description="O-acyltransferase WSD1-like N-terminal" evidence="8">
    <location>
        <begin position="5"/>
        <end position="171"/>
    </location>
</feature>
<keyword evidence="3" id="KW-0808">Transferase</keyword>
<comment type="catalytic activity">
    <reaction evidence="6">
        <text>a long chain fatty alcohol + a fatty acyl-CoA = a long-chain alcohol wax ester + CoA</text>
        <dbReference type="Rhea" id="RHEA:38443"/>
        <dbReference type="ChEBI" id="CHEBI:17135"/>
        <dbReference type="ChEBI" id="CHEBI:57287"/>
        <dbReference type="ChEBI" id="CHEBI:77636"/>
        <dbReference type="ChEBI" id="CHEBI:235323"/>
        <dbReference type="EC" id="2.3.1.75"/>
    </reaction>
</comment>
<sequence>MTAVEAVIENIMSTPFGDELPPTRFVLIHNEDGNTTVVSKLHHALADGASSIMALLELESITASGAHWRSRIRHQWAQPVPVMGREDRASAGIRRRSRSDQDCESVVWQWLKLVPWAIYMLLIFSVLPDSYTSLRPTLRKRGRSEVRCSKRVPLEDLKVISRATGAKVNDWEALYCFMEGGIGEAPHRAHYISSTYFQLSLLSQIDLERPALEDYTAVKQGKEPSDPASLRMGFQFTANMRSSTGKTTIGTGGNESWVFSVPVSLHADIRERIRDAQLQTSRLKSSPAFLFGRVFIRLCGFFMNLPFVRRLFIQSICGERYLLGKTLTVTNVPGPRDARSVCGREVKGMQCYVSNPQTFTVVTYNGQMSTTIVTDAATVDAEMMRECYNTEVEQAIALFRSSAK</sequence>
<dbReference type="Pfam" id="PF03007">
    <property type="entry name" value="WS_DGAT_cat"/>
    <property type="match status" value="1"/>
</dbReference>
<comment type="similarity">
    <text evidence="5">In the N-terminal section; belongs to the long-chain O-acyltransferase family.</text>
</comment>
<reference evidence="10 11" key="1">
    <citation type="submission" date="2020-04" db="EMBL/GenBank/DDBJ databases">
        <title>Perkinsus olseni comparative genomics.</title>
        <authorList>
            <person name="Bogema D.R."/>
        </authorList>
    </citation>
    <scope>NUCLEOTIDE SEQUENCE [LARGE SCALE GENOMIC DNA]</scope>
    <source>
        <strain evidence="10">ATCC PRA-205</strain>
    </source>
</reference>
<dbReference type="GO" id="GO:0019432">
    <property type="term" value="P:triglyceride biosynthetic process"/>
    <property type="evidence" value="ECO:0007669"/>
    <property type="project" value="UniProtKB-UniPathway"/>
</dbReference>
<dbReference type="GO" id="GO:0047196">
    <property type="term" value="F:long-chain-alcohol O-fatty-acyltransferase activity"/>
    <property type="evidence" value="ECO:0007669"/>
    <property type="project" value="UniProtKB-EC"/>
</dbReference>
<dbReference type="UniPathway" id="UPA00282"/>
<evidence type="ECO:0000256" key="1">
    <source>
        <dbReference type="ARBA" id="ARBA00004771"/>
    </source>
</evidence>
<dbReference type="InterPro" id="IPR045034">
    <property type="entry name" value="O-acyltransferase_WSD1-like"/>
</dbReference>
<dbReference type="InterPro" id="IPR009721">
    <property type="entry name" value="O-acyltransferase_WSD1_C"/>
</dbReference>
<proteinExistence type="inferred from homology"/>
<organism evidence="10 11">
    <name type="scientific">Perkinsus olseni</name>
    <name type="common">Perkinsus atlanticus</name>
    <dbReference type="NCBI Taxonomy" id="32597"/>
    <lineage>
        <taxon>Eukaryota</taxon>
        <taxon>Sar</taxon>
        <taxon>Alveolata</taxon>
        <taxon>Perkinsozoa</taxon>
        <taxon>Perkinsea</taxon>
        <taxon>Perkinsida</taxon>
        <taxon>Perkinsidae</taxon>
        <taxon>Perkinsus</taxon>
    </lineage>
</organism>
<evidence type="ECO:0000259" key="8">
    <source>
        <dbReference type="Pfam" id="PF03007"/>
    </source>
</evidence>
<accession>A0A7J6QS61</accession>
<dbReference type="Pfam" id="PF06974">
    <property type="entry name" value="WS_DGAT_C"/>
    <property type="match status" value="1"/>
</dbReference>
<dbReference type="AlphaFoldDB" id="A0A7J6QS61"/>
<evidence type="ECO:0000256" key="5">
    <source>
        <dbReference type="ARBA" id="ARBA00024360"/>
    </source>
</evidence>
<comment type="pathway">
    <text evidence="1">Glycerolipid metabolism; triacylglycerol biosynthesis.</text>
</comment>
<evidence type="ECO:0008006" key="12">
    <source>
        <dbReference type="Google" id="ProtNLM"/>
    </source>
</evidence>
<evidence type="ECO:0000313" key="10">
    <source>
        <dbReference type="EMBL" id="KAF4711123.1"/>
    </source>
</evidence>
<evidence type="ECO:0000256" key="3">
    <source>
        <dbReference type="ARBA" id="ARBA00022679"/>
    </source>
</evidence>
<comment type="catalytic activity">
    <reaction evidence="7">
        <text>an acyl-CoA + a 1,2-diacyl-sn-glycerol = a triacyl-sn-glycerol + CoA</text>
        <dbReference type="Rhea" id="RHEA:10868"/>
        <dbReference type="ChEBI" id="CHEBI:17815"/>
        <dbReference type="ChEBI" id="CHEBI:57287"/>
        <dbReference type="ChEBI" id="CHEBI:58342"/>
        <dbReference type="ChEBI" id="CHEBI:64615"/>
        <dbReference type="EC" id="2.3.1.20"/>
    </reaction>
</comment>
<dbReference type="PANTHER" id="PTHR31650:SF1">
    <property type="entry name" value="WAX ESTER SYNTHASE_DIACYLGLYCEROL ACYLTRANSFERASE 4-RELATED"/>
    <property type="match status" value="1"/>
</dbReference>